<dbReference type="AlphaFoldDB" id="A0A679JPD5"/>
<protein>
    <submittedName>
        <fullName evidence="1">Uncharacterized protein</fullName>
    </submittedName>
</protein>
<name>A0A679JPD5_9HYPH</name>
<evidence type="ECO:0000313" key="1">
    <source>
        <dbReference type="EMBL" id="CAA2138476.1"/>
    </source>
</evidence>
<geneLocation type="plasmid" evidence="1">
    <name>1</name>
</geneLocation>
<sequence>MPEADDEGLPVHVARVLRRIWDPIDLGRWGPEDEYDSYVPGVIALVQDTTVFETGIVAHLQRIETTAMGLAPAPVHATRAARALLGLREASKRSPALLVAQAISLDGLHCLWVFRRSDGFYAYEHATLRHEVDENGSCSWWADAGEGRSGLFATAEAAEQEARGAIGWLR</sequence>
<dbReference type="RefSeq" id="WP_339159707.1">
    <property type="nucleotide sequence ID" value="NZ_LR743510.1"/>
</dbReference>
<gene>
    <name evidence="1" type="ORF">MBLL_01165</name>
</gene>
<reference evidence="1" key="1">
    <citation type="submission" date="2019-12" db="EMBL/GenBank/DDBJ databases">
        <authorList>
            <person name="Cremers G."/>
        </authorList>
    </citation>
    <scope>NUCLEOTIDE SEQUENCE</scope>
    <source>
        <strain evidence="1">Mbul2</strain>
        <plasmid evidence="1">1</plasmid>
    </source>
</reference>
<dbReference type="EMBL" id="LR743510">
    <property type="protein sequence ID" value="CAA2138476.1"/>
    <property type="molecule type" value="Genomic_DNA"/>
</dbReference>
<keyword evidence="1" id="KW-0614">Plasmid</keyword>
<accession>A0A679JPD5</accession>
<organism evidence="1">
    <name type="scientific">Methylobacterium bullatum</name>
    <dbReference type="NCBI Taxonomy" id="570505"/>
    <lineage>
        <taxon>Bacteria</taxon>
        <taxon>Pseudomonadati</taxon>
        <taxon>Pseudomonadota</taxon>
        <taxon>Alphaproteobacteria</taxon>
        <taxon>Hyphomicrobiales</taxon>
        <taxon>Methylobacteriaceae</taxon>
        <taxon>Methylobacterium</taxon>
    </lineage>
</organism>
<proteinExistence type="predicted"/>